<dbReference type="GO" id="GO:0032981">
    <property type="term" value="P:mitochondrial respiratory chain complex I assembly"/>
    <property type="evidence" value="ECO:0007669"/>
    <property type="project" value="InterPro"/>
</dbReference>
<sequence length="111" mass="11684">MFMSRHGRAPLELSARPGFPFQAAAYGRCVAAATAGRAELRKDACAQEFEALRACVARASTLRGCLLISPVLVSLLRPLGSCDVTALLSSPGKGSGEVTQVEPRATPRLDL</sequence>
<comment type="caution">
    <text evidence="2">The sequence shown here is derived from an EMBL/GenBank/DDBJ whole genome shotgun (WGS) entry which is preliminary data.</text>
</comment>
<dbReference type="STRING" id="8496.A0A151MPX2"/>
<reference evidence="2 3" key="1">
    <citation type="journal article" date="2012" name="Genome Biol.">
        <title>Sequencing three crocodilian genomes to illuminate the evolution of archosaurs and amniotes.</title>
        <authorList>
            <person name="St John J.A."/>
            <person name="Braun E.L."/>
            <person name="Isberg S.R."/>
            <person name="Miles L.G."/>
            <person name="Chong A.Y."/>
            <person name="Gongora J."/>
            <person name="Dalzell P."/>
            <person name="Moran C."/>
            <person name="Bed'hom B."/>
            <person name="Abzhanov A."/>
            <person name="Burgess S.C."/>
            <person name="Cooksey A.M."/>
            <person name="Castoe T.A."/>
            <person name="Crawford N.G."/>
            <person name="Densmore L.D."/>
            <person name="Drew J.C."/>
            <person name="Edwards S.V."/>
            <person name="Faircloth B.C."/>
            <person name="Fujita M.K."/>
            <person name="Greenwold M.J."/>
            <person name="Hoffmann F.G."/>
            <person name="Howard J.M."/>
            <person name="Iguchi T."/>
            <person name="Janes D.E."/>
            <person name="Khan S.Y."/>
            <person name="Kohno S."/>
            <person name="de Koning A.J."/>
            <person name="Lance S.L."/>
            <person name="McCarthy F.M."/>
            <person name="McCormack J.E."/>
            <person name="Merchant M.E."/>
            <person name="Peterson D.G."/>
            <person name="Pollock D.D."/>
            <person name="Pourmand N."/>
            <person name="Raney B.J."/>
            <person name="Roessler K.A."/>
            <person name="Sanford J.R."/>
            <person name="Sawyer R.H."/>
            <person name="Schmidt C.J."/>
            <person name="Triplett E.W."/>
            <person name="Tuberville T.D."/>
            <person name="Venegas-Anaya M."/>
            <person name="Howard J.T."/>
            <person name="Jarvis E.D."/>
            <person name="Guillette L.J.Jr."/>
            <person name="Glenn T.C."/>
            <person name="Green R.E."/>
            <person name="Ray D.A."/>
        </authorList>
    </citation>
    <scope>NUCLEOTIDE SEQUENCE [LARGE SCALE GENOMIC DNA]</scope>
    <source>
        <strain evidence="2">KSC_2009_1</strain>
    </source>
</reference>
<dbReference type="AlphaFoldDB" id="A0A151MPX2"/>
<protein>
    <recommendedName>
        <fullName evidence="4">NADH dehydrogenase [ubiquinone] 1 alpha subcomplex assembly factor 8</fullName>
    </recommendedName>
</protein>
<evidence type="ECO:0000313" key="3">
    <source>
        <dbReference type="Proteomes" id="UP000050525"/>
    </source>
</evidence>
<keyword evidence="3" id="KW-1185">Reference proteome</keyword>
<dbReference type="GO" id="GO:0005739">
    <property type="term" value="C:mitochondrion"/>
    <property type="evidence" value="ECO:0007669"/>
    <property type="project" value="InterPro"/>
</dbReference>
<dbReference type="EMBL" id="AKHW03005482">
    <property type="protein sequence ID" value="KYO26469.1"/>
    <property type="molecule type" value="Genomic_DNA"/>
</dbReference>
<feature type="region of interest" description="Disordered" evidence="1">
    <location>
        <begin position="90"/>
        <end position="111"/>
    </location>
</feature>
<name>A0A151MPX2_ALLMI</name>
<evidence type="ECO:0008006" key="4">
    <source>
        <dbReference type="Google" id="ProtNLM"/>
    </source>
</evidence>
<dbReference type="PANTHER" id="PTHR34561">
    <property type="entry name" value="NADH DEHYDROGENASE [UBIQUINONE] 1 ALPHA SUBCOMPLEX ASSEMBLY FACTOR 8"/>
    <property type="match status" value="1"/>
</dbReference>
<organism evidence="2 3">
    <name type="scientific">Alligator mississippiensis</name>
    <name type="common">American alligator</name>
    <dbReference type="NCBI Taxonomy" id="8496"/>
    <lineage>
        <taxon>Eukaryota</taxon>
        <taxon>Metazoa</taxon>
        <taxon>Chordata</taxon>
        <taxon>Craniata</taxon>
        <taxon>Vertebrata</taxon>
        <taxon>Euteleostomi</taxon>
        <taxon>Archelosauria</taxon>
        <taxon>Archosauria</taxon>
        <taxon>Crocodylia</taxon>
        <taxon>Alligatoridae</taxon>
        <taxon>Alligatorinae</taxon>
        <taxon>Alligator</taxon>
    </lineage>
</organism>
<gene>
    <name evidence="2" type="ORF">Y1Q_0020812</name>
</gene>
<dbReference type="InterPro" id="IPR034595">
    <property type="entry name" value="NDUFAF8"/>
</dbReference>
<dbReference type="PANTHER" id="PTHR34561:SF1">
    <property type="entry name" value="NADH DEHYDROGENASE [UBIQUINONE] 1 ALPHA SUBCOMPLEX ASSEMBLY FACTOR 8"/>
    <property type="match status" value="1"/>
</dbReference>
<evidence type="ECO:0000256" key="1">
    <source>
        <dbReference type="SAM" id="MobiDB-lite"/>
    </source>
</evidence>
<accession>A0A151MPX2</accession>
<dbReference type="Proteomes" id="UP000050525">
    <property type="component" value="Unassembled WGS sequence"/>
</dbReference>
<proteinExistence type="predicted"/>
<evidence type="ECO:0000313" key="2">
    <source>
        <dbReference type="EMBL" id="KYO26469.1"/>
    </source>
</evidence>